<protein>
    <submittedName>
        <fullName evidence="2">Putative LPXAG surface protein</fullName>
    </submittedName>
</protein>
<organism evidence="2 3">
    <name type="scientific">Staphylococcus saccharolyticus</name>
    <dbReference type="NCBI Taxonomy" id="33028"/>
    <lineage>
        <taxon>Bacteria</taxon>
        <taxon>Bacillati</taxon>
        <taxon>Bacillota</taxon>
        <taxon>Bacilli</taxon>
        <taxon>Bacillales</taxon>
        <taxon>Staphylococcaceae</taxon>
        <taxon>Staphylococcus</taxon>
    </lineage>
</organism>
<evidence type="ECO:0000313" key="3">
    <source>
        <dbReference type="Proteomes" id="UP000255425"/>
    </source>
</evidence>
<keyword evidence="3" id="KW-1185">Reference proteome</keyword>
<dbReference type="Proteomes" id="UP000255425">
    <property type="component" value="Unassembled WGS sequence"/>
</dbReference>
<accession>A0A380GZT4</accession>
<dbReference type="EMBL" id="UHDZ01000001">
    <property type="protein sequence ID" value="SUM67699.1"/>
    <property type="molecule type" value="Genomic_DNA"/>
</dbReference>
<evidence type="ECO:0000313" key="2">
    <source>
        <dbReference type="EMBL" id="SUM67699.1"/>
    </source>
</evidence>
<proteinExistence type="predicted"/>
<name>A0A380GZT4_9STAP</name>
<sequence length="131" mass="14908">MKMKKITLVGRAVLAGTIALSGVASIASANEMHQTSTSTYQQKVDALNHLKSKKQISNKEYQKRMEALKEYDKHGRTNMGMRPYGGFPPKGMTNHQYVELEKKVDNDYTMSTKEFEKKSIKKHKILQINMA</sequence>
<feature type="signal peptide" evidence="1">
    <location>
        <begin position="1"/>
        <end position="29"/>
    </location>
</feature>
<reference evidence="2 3" key="1">
    <citation type="submission" date="2018-06" db="EMBL/GenBank/DDBJ databases">
        <authorList>
            <consortium name="Pathogen Informatics"/>
            <person name="Doyle S."/>
        </authorList>
    </citation>
    <scope>NUCLEOTIDE SEQUENCE [LARGE SCALE GENOMIC DNA]</scope>
    <source>
        <strain evidence="2 3">NCTC11807</strain>
    </source>
</reference>
<evidence type="ECO:0000256" key="1">
    <source>
        <dbReference type="SAM" id="SignalP"/>
    </source>
</evidence>
<feature type="chain" id="PRO_5016838221" evidence="1">
    <location>
        <begin position="30"/>
        <end position="131"/>
    </location>
</feature>
<gene>
    <name evidence="2" type="ORF">NCTC11807_00276</name>
</gene>
<keyword evidence="1" id="KW-0732">Signal</keyword>
<dbReference type="AlphaFoldDB" id="A0A380GZT4"/>